<accession>A0A3G5A6Q0</accession>
<evidence type="ECO:0000313" key="1">
    <source>
        <dbReference type="EMBL" id="AYV82858.1"/>
    </source>
</evidence>
<name>A0A3G5A6Q0_9VIRU</name>
<protein>
    <submittedName>
        <fullName evidence="1">Uncharacterized protein</fullName>
    </submittedName>
</protein>
<reference evidence="1" key="1">
    <citation type="submission" date="2018-10" db="EMBL/GenBank/DDBJ databases">
        <title>Hidden diversity of soil giant viruses.</title>
        <authorList>
            <person name="Schulz F."/>
            <person name="Alteio L."/>
            <person name="Goudeau D."/>
            <person name="Ryan E.M."/>
            <person name="Malmstrom R.R."/>
            <person name="Blanchard J."/>
            <person name="Woyke T."/>
        </authorList>
    </citation>
    <scope>NUCLEOTIDE SEQUENCE</scope>
    <source>
        <strain evidence="1">HYV1</strain>
    </source>
</reference>
<sequence>MPEGCIRLSGESIFALIVEREPVIRTVISYRPLVVNHGLLHGRELFRIAPIAQQLL</sequence>
<gene>
    <name evidence="1" type="ORF">Hyperionvirus3_4</name>
</gene>
<dbReference type="EMBL" id="MK072385">
    <property type="protein sequence ID" value="AYV82858.1"/>
    <property type="molecule type" value="Genomic_DNA"/>
</dbReference>
<proteinExistence type="predicted"/>
<organism evidence="1">
    <name type="scientific">Hyperionvirus sp</name>
    <dbReference type="NCBI Taxonomy" id="2487770"/>
    <lineage>
        <taxon>Viruses</taxon>
        <taxon>Varidnaviria</taxon>
        <taxon>Bamfordvirae</taxon>
        <taxon>Nucleocytoviricota</taxon>
        <taxon>Megaviricetes</taxon>
        <taxon>Imitervirales</taxon>
        <taxon>Mimiviridae</taxon>
        <taxon>Klosneuvirinae</taxon>
    </lineage>
</organism>